<keyword evidence="7" id="KW-1185">Reference proteome</keyword>
<dbReference type="Pfam" id="PF04142">
    <property type="entry name" value="Nuc_sug_transp"/>
    <property type="match status" value="1"/>
</dbReference>
<dbReference type="AlphaFoldDB" id="A0AAD5THE1"/>
<feature type="transmembrane region" description="Helical" evidence="5">
    <location>
        <begin position="202"/>
        <end position="219"/>
    </location>
</feature>
<feature type="transmembrane region" description="Helical" evidence="5">
    <location>
        <begin position="150"/>
        <end position="169"/>
    </location>
</feature>
<keyword evidence="4 5" id="KW-0472">Membrane</keyword>
<feature type="transmembrane region" description="Helical" evidence="5">
    <location>
        <begin position="116"/>
        <end position="134"/>
    </location>
</feature>
<dbReference type="Proteomes" id="UP001212152">
    <property type="component" value="Unassembled WGS sequence"/>
</dbReference>
<evidence type="ECO:0000256" key="4">
    <source>
        <dbReference type="ARBA" id="ARBA00023136"/>
    </source>
</evidence>
<name>A0AAD5THE1_9FUNG</name>
<protein>
    <recommendedName>
        <fullName evidence="8">UDP-galactose transporter</fullName>
    </recommendedName>
</protein>
<keyword evidence="2 5" id="KW-0812">Transmembrane</keyword>
<sequence>MLGLVQNALTYIALTGLPVAWYQAASQAKVITTAIFAIVILRRKPSGRQMLALFILVLGALTAQYYSCYELPSAASAPRALAAVLAASTLSGFTCVYHEKVSCVSRVSVCIRNAQLGFLSAAAALLISVGIIHACNNGPAPRFLAGFDRWIWSSIVLQATSGLLVAHMLKSAGAIVKNFAASLSIPLTTLLSGIVLNTSLHGQVAIGMALLLFATWMYTTSPPSFKCHNQATVRKLDIPNTAPQNP</sequence>
<accession>A0AAD5THE1</accession>
<evidence type="ECO:0000256" key="5">
    <source>
        <dbReference type="SAM" id="Phobius"/>
    </source>
</evidence>
<dbReference type="EMBL" id="JADGJQ010000060">
    <property type="protein sequence ID" value="KAJ3174764.1"/>
    <property type="molecule type" value="Genomic_DNA"/>
</dbReference>
<evidence type="ECO:0000313" key="7">
    <source>
        <dbReference type="Proteomes" id="UP001212152"/>
    </source>
</evidence>
<feature type="transmembrane region" description="Helical" evidence="5">
    <location>
        <begin position="50"/>
        <end position="67"/>
    </location>
</feature>
<keyword evidence="3 5" id="KW-1133">Transmembrane helix</keyword>
<gene>
    <name evidence="6" type="ORF">HDU87_006880</name>
</gene>
<feature type="transmembrane region" description="Helical" evidence="5">
    <location>
        <begin position="176"/>
        <end position="196"/>
    </location>
</feature>
<dbReference type="SUPFAM" id="SSF103481">
    <property type="entry name" value="Multidrug resistance efflux transporter EmrE"/>
    <property type="match status" value="1"/>
</dbReference>
<feature type="transmembrane region" description="Helical" evidence="5">
    <location>
        <begin position="20"/>
        <end position="41"/>
    </location>
</feature>
<dbReference type="GO" id="GO:0000139">
    <property type="term" value="C:Golgi membrane"/>
    <property type="evidence" value="ECO:0007669"/>
    <property type="project" value="InterPro"/>
</dbReference>
<evidence type="ECO:0000313" key="6">
    <source>
        <dbReference type="EMBL" id="KAJ3174764.1"/>
    </source>
</evidence>
<dbReference type="PANTHER" id="PTHR10231">
    <property type="entry name" value="NUCLEOTIDE-SUGAR TRANSMEMBRANE TRANSPORTER"/>
    <property type="match status" value="1"/>
</dbReference>
<proteinExistence type="predicted"/>
<evidence type="ECO:0000256" key="3">
    <source>
        <dbReference type="ARBA" id="ARBA00022989"/>
    </source>
</evidence>
<evidence type="ECO:0000256" key="1">
    <source>
        <dbReference type="ARBA" id="ARBA00004141"/>
    </source>
</evidence>
<organism evidence="6 7">
    <name type="scientific">Geranomyces variabilis</name>
    <dbReference type="NCBI Taxonomy" id="109894"/>
    <lineage>
        <taxon>Eukaryota</taxon>
        <taxon>Fungi</taxon>
        <taxon>Fungi incertae sedis</taxon>
        <taxon>Chytridiomycota</taxon>
        <taxon>Chytridiomycota incertae sedis</taxon>
        <taxon>Chytridiomycetes</taxon>
        <taxon>Spizellomycetales</taxon>
        <taxon>Powellomycetaceae</taxon>
        <taxon>Geranomyces</taxon>
    </lineage>
</organism>
<dbReference type="GO" id="GO:0015165">
    <property type="term" value="F:pyrimidine nucleotide-sugar transmembrane transporter activity"/>
    <property type="evidence" value="ECO:0007669"/>
    <property type="project" value="InterPro"/>
</dbReference>
<comment type="caution">
    <text evidence="6">The sequence shown here is derived from an EMBL/GenBank/DDBJ whole genome shotgun (WGS) entry which is preliminary data.</text>
</comment>
<dbReference type="InterPro" id="IPR007271">
    <property type="entry name" value="Nuc_sug_transpt"/>
</dbReference>
<dbReference type="NCBIfam" id="TIGR00803">
    <property type="entry name" value="nst"/>
    <property type="match status" value="1"/>
</dbReference>
<evidence type="ECO:0008006" key="8">
    <source>
        <dbReference type="Google" id="ProtNLM"/>
    </source>
</evidence>
<evidence type="ECO:0000256" key="2">
    <source>
        <dbReference type="ARBA" id="ARBA00022692"/>
    </source>
</evidence>
<comment type="subcellular location">
    <subcellularLocation>
        <location evidence="1">Membrane</location>
        <topology evidence="1">Multi-pass membrane protein</topology>
    </subcellularLocation>
</comment>
<reference evidence="6" key="1">
    <citation type="submission" date="2020-05" db="EMBL/GenBank/DDBJ databases">
        <title>Phylogenomic resolution of chytrid fungi.</title>
        <authorList>
            <person name="Stajich J.E."/>
            <person name="Amses K."/>
            <person name="Simmons R."/>
            <person name="Seto K."/>
            <person name="Myers J."/>
            <person name="Bonds A."/>
            <person name="Quandt C.A."/>
            <person name="Barry K."/>
            <person name="Liu P."/>
            <person name="Grigoriev I."/>
            <person name="Longcore J.E."/>
            <person name="James T.Y."/>
        </authorList>
    </citation>
    <scope>NUCLEOTIDE SEQUENCE</scope>
    <source>
        <strain evidence="6">JEL0379</strain>
    </source>
</reference>
<feature type="transmembrane region" description="Helical" evidence="5">
    <location>
        <begin position="79"/>
        <end position="96"/>
    </location>
</feature>
<dbReference type="InterPro" id="IPR037185">
    <property type="entry name" value="EmrE-like"/>
</dbReference>